<evidence type="ECO:0000256" key="3">
    <source>
        <dbReference type="ARBA" id="ARBA00023145"/>
    </source>
</evidence>
<evidence type="ECO:0000256" key="1">
    <source>
        <dbReference type="ARBA" id="ARBA00006586"/>
    </source>
</evidence>
<keyword evidence="6" id="KW-1185">Reference proteome</keyword>
<dbReference type="GeneID" id="95073584"/>
<evidence type="ECO:0000313" key="5">
    <source>
        <dbReference type="EMBL" id="GFH73237.1"/>
    </source>
</evidence>
<dbReference type="Proteomes" id="UP000472710">
    <property type="component" value="Unassembled WGS sequence"/>
</dbReference>
<sequence length="766" mass="82495">MATSCSAHRPRYRRLWRLPTARSTGTVTLAATVVAVLAGLLAPPWAPLLVVALAAGALAGLLRRHRPRLAIEIRMARTLVASRPTCGDIQVPGLDAEVRAGVRKDGVTRIEAASWRDAVRALGFVMGRDRGFHLDLMRRTAAGRLAEVWGRTAVPVDEHYRRLGFGKAAKTAARHLQAPERDLLEAFADGVNAALAHHPFESRFLSYGPRPWTVEDSVLIALSTFHGLSWNEEDKRAEAVMRAALPADVAAFFLPGGGDLPEGLARYRGAAEDLVTVDKAVAGSNCWAAAGLLACDPHLPLTLPNLLYEVDLAWPGGTVRGLAVPGLPAVLTGTNGHLAWGITNLTADVLDLVPAERTEERVGRIRVRGGSPVETRTTWSDSLPVSPRPLLGQRVAMRWTGYDPRACDLKLQRLAHARSVEEGIKVLEEAEGIALNVLLTDTDGHLAHLATGLLPKRPGEGHLTGAQRPRSVDPTDNILVSANDSAFPEKPYRIGYDSDPGVRARRIRHLLTAGADSAEAMRALQHDTAAELYEPYRDIAVRVLTGRDDRTAALLAAWDGTAGADSRAFPVLVRLRAVLARRVLSPFLAACRELEPDFRYAFRCVDRPLLAVLRSNDASLLPPGLVEECVTEAVEATARDGRRTWGETNQVGLDHPLVALVPWAAPLLSVPATPQPGALHTVRTCVPGFAAAGRAVLSPHGDACFDLPAGQSGHPLSVHFDDRHARWSNPGTAVRPPDAVCTFVLRPAVPEATEIPAVPQELGERN</sequence>
<evidence type="ECO:0000256" key="4">
    <source>
        <dbReference type="SAM" id="Phobius"/>
    </source>
</evidence>
<dbReference type="InterPro" id="IPR043146">
    <property type="entry name" value="Penicillin_amidase_N_B-knob"/>
</dbReference>
<protein>
    <submittedName>
        <fullName evidence="5">Peptidase</fullName>
    </submittedName>
</protein>
<proteinExistence type="inferred from homology"/>
<dbReference type="Gene3D" id="3.60.20.10">
    <property type="entry name" value="Glutamine Phosphoribosylpyrophosphate, subunit 1, domain 1"/>
    <property type="match status" value="1"/>
</dbReference>
<dbReference type="Pfam" id="PF01804">
    <property type="entry name" value="Penicil_amidase"/>
    <property type="match status" value="1"/>
</dbReference>
<gene>
    <name evidence="5" type="ORF">Sdia_40050</name>
</gene>
<dbReference type="InterPro" id="IPR002692">
    <property type="entry name" value="S45"/>
</dbReference>
<keyword evidence="4" id="KW-0812">Transmembrane</keyword>
<keyword evidence="3" id="KW-0865">Zymogen</keyword>
<dbReference type="Gene3D" id="1.10.439.10">
    <property type="entry name" value="Penicillin Amidohydrolase, domain 1"/>
    <property type="match status" value="1"/>
</dbReference>
<dbReference type="Gene3D" id="2.30.120.10">
    <property type="match status" value="1"/>
</dbReference>
<dbReference type="InterPro" id="IPR014395">
    <property type="entry name" value="Pen/GL7ACA/AHL_acylase"/>
</dbReference>
<keyword evidence="4" id="KW-1133">Transmembrane helix</keyword>
<dbReference type="SUPFAM" id="SSF56235">
    <property type="entry name" value="N-terminal nucleophile aminohydrolases (Ntn hydrolases)"/>
    <property type="match status" value="1"/>
</dbReference>
<dbReference type="InterPro" id="IPR023343">
    <property type="entry name" value="Penicillin_amidase_dom1"/>
</dbReference>
<keyword evidence="2" id="KW-0378">Hydrolase</keyword>
<dbReference type="PANTHER" id="PTHR34218">
    <property type="entry name" value="PEPTIDASE S45 PENICILLIN AMIDASE"/>
    <property type="match status" value="1"/>
</dbReference>
<organism evidence="5 6">
    <name type="scientific">Streptomyces diastaticus subsp. diastaticus</name>
    <dbReference type="NCBI Taxonomy" id="68040"/>
    <lineage>
        <taxon>Bacteria</taxon>
        <taxon>Bacillati</taxon>
        <taxon>Actinomycetota</taxon>
        <taxon>Actinomycetes</taxon>
        <taxon>Kitasatosporales</taxon>
        <taxon>Streptomycetaceae</taxon>
        <taxon>Streptomyces</taxon>
        <taxon>Streptomyces diastaticus group</taxon>
    </lineage>
</organism>
<evidence type="ECO:0000256" key="2">
    <source>
        <dbReference type="ARBA" id="ARBA00022801"/>
    </source>
</evidence>
<dbReference type="InterPro" id="IPR043147">
    <property type="entry name" value="Penicillin_amidase_A-knob"/>
</dbReference>
<accession>A0ABQ1CSA4</accession>
<comment type="caution">
    <text evidence="5">The sequence shown here is derived from an EMBL/GenBank/DDBJ whole genome shotgun (WGS) entry which is preliminary data.</text>
</comment>
<comment type="similarity">
    <text evidence="1">Belongs to the peptidase S45 family.</text>
</comment>
<dbReference type="PANTHER" id="PTHR34218:SF4">
    <property type="entry name" value="ACYL-HOMOSERINE LACTONE ACYLASE QUIP"/>
    <property type="match status" value="1"/>
</dbReference>
<keyword evidence="4" id="KW-0472">Membrane</keyword>
<name>A0ABQ1CSA4_STRDI</name>
<dbReference type="PIRSF" id="PIRSF001227">
    <property type="entry name" value="Pen_acylase"/>
    <property type="match status" value="1"/>
</dbReference>
<dbReference type="EMBL" id="BLLN01000005">
    <property type="protein sequence ID" value="GFH73237.1"/>
    <property type="molecule type" value="Genomic_DNA"/>
</dbReference>
<dbReference type="Gene3D" id="1.10.1400.10">
    <property type="match status" value="1"/>
</dbReference>
<feature type="transmembrane region" description="Helical" evidence="4">
    <location>
        <begin position="21"/>
        <end position="39"/>
    </location>
</feature>
<dbReference type="RefSeq" id="WP_189500964.1">
    <property type="nucleotide sequence ID" value="NZ_BLLN01000005.1"/>
</dbReference>
<dbReference type="InterPro" id="IPR029055">
    <property type="entry name" value="Ntn_hydrolases_N"/>
</dbReference>
<reference evidence="5 6" key="1">
    <citation type="submission" date="2020-02" db="EMBL/GenBank/DDBJ databases">
        <title>Whole genome shotgun sequence of Streptomyces diastaticus subsp. diastaticus NBRC 13412.</title>
        <authorList>
            <person name="Ichikawa N."/>
            <person name="Komaki H."/>
            <person name="Tamura T."/>
        </authorList>
    </citation>
    <scope>NUCLEOTIDE SEQUENCE [LARGE SCALE GENOMIC DNA]</scope>
    <source>
        <strain evidence="5 6">NBRC 13412</strain>
    </source>
</reference>
<evidence type="ECO:0000313" key="6">
    <source>
        <dbReference type="Proteomes" id="UP000472710"/>
    </source>
</evidence>